<feature type="domain" description="CinA C-terminal" evidence="1">
    <location>
        <begin position="18"/>
        <end position="161"/>
    </location>
</feature>
<dbReference type="AlphaFoldDB" id="A0A6J4UVQ6"/>
<dbReference type="EC" id="3.5.1.42" evidence="2"/>
<proteinExistence type="predicted"/>
<dbReference type="NCBIfam" id="TIGR00199">
    <property type="entry name" value="PncC_domain"/>
    <property type="match status" value="1"/>
</dbReference>
<protein>
    <submittedName>
        <fullName evidence="2">ADP-ribose pyrophosphatase of COG1058 family / Nicotinamide-nucleotide amidase</fullName>
        <ecNumber evidence="2">3.5.1.42</ecNumber>
        <ecNumber evidence="2">3.6.1.13</ecNumber>
    </submittedName>
</protein>
<dbReference type="EMBL" id="CADCWJ010000330">
    <property type="protein sequence ID" value="CAA9559618.1"/>
    <property type="molecule type" value="Genomic_DNA"/>
</dbReference>
<dbReference type="Pfam" id="PF02464">
    <property type="entry name" value="CinA"/>
    <property type="match status" value="1"/>
</dbReference>
<dbReference type="Gene3D" id="3.90.950.20">
    <property type="entry name" value="CinA-like"/>
    <property type="match status" value="1"/>
</dbReference>
<accession>A0A6J4UVQ6</accession>
<evidence type="ECO:0000313" key="2">
    <source>
        <dbReference type="EMBL" id="CAA9559618.1"/>
    </source>
</evidence>
<dbReference type="GO" id="GO:0047631">
    <property type="term" value="F:ADP-ribose diphosphatase activity"/>
    <property type="evidence" value="ECO:0007669"/>
    <property type="project" value="UniProtKB-EC"/>
</dbReference>
<dbReference type="SUPFAM" id="SSF142433">
    <property type="entry name" value="CinA-like"/>
    <property type="match status" value="1"/>
</dbReference>
<dbReference type="GO" id="GO:0019159">
    <property type="term" value="F:nicotinamide-nucleotide amidase activity"/>
    <property type="evidence" value="ECO:0007669"/>
    <property type="project" value="UniProtKB-EC"/>
</dbReference>
<dbReference type="EC" id="3.6.1.13" evidence="2"/>
<sequence length="166" mass="16510">MASLPLDPSLEARINAASLGGASFTIATAESCTGGDIARRITRIGGSSAYFTGGVVAYSNDVKTGLLGVPGSIIADAGAVSEPCARAMAEGVRDLLGTDLAVSTTGIAGPAGGTARKPVGLVYIALAHAGGTIVEKHHFTGDREAVIDAASERSLAMLLEAVRTAG</sequence>
<organism evidence="2">
    <name type="scientific">uncultured Thermomicrobiales bacterium</name>
    <dbReference type="NCBI Taxonomy" id="1645740"/>
    <lineage>
        <taxon>Bacteria</taxon>
        <taxon>Pseudomonadati</taxon>
        <taxon>Thermomicrobiota</taxon>
        <taxon>Thermomicrobia</taxon>
        <taxon>Thermomicrobiales</taxon>
        <taxon>environmental samples</taxon>
    </lineage>
</organism>
<name>A0A6J4UVQ6_9BACT</name>
<keyword evidence="2" id="KW-0378">Hydrolase</keyword>
<dbReference type="InterPro" id="IPR036653">
    <property type="entry name" value="CinA-like_C"/>
</dbReference>
<dbReference type="InterPro" id="IPR008136">
    <property type="entry name" value="CinA_C"/>
</dbReference>
<reference evidence="2" key="1">
    <citation type="submission" date="2020-02" db="EMBL/GenBank/DDBJ databases">
        <authorList>
            <person name="Meier V. D."/>
        </authorList>
    </citation>
    <scope>NUCLEOTIDE SEQUENCE</scope>
    <source>
        <strain evidence="2">AVDCRST_MAG87</strain>
    </source>
</reference>
<gene>
    <name evidence="2" type="ORF">AVDCRST_MAG87-1471</name>
</gene>
<evidence type="ECO:0000259" key="1">
    <source>
        <dbReference type="Pfam" id="PF02464"/>
    </source>
</evidence>